<keyword evidence="3" id="KW-1133">Transmembrane helix</keyword>
<keyword evidence="3" id="KW-0472">Membrane</keyword>
<sequence>MDHFFGQLAGESYHNADGSDRQAIIQKCDVGELLVLEHEPDNPHDINAIRVLRESGEQIGYLPRDFAGQVVSRIAKGYDFHAAIAGIGRARGGVGPYGVALLIIVDRDGVDRESVSEYAVRVLADRPRRHHMTPTGGRTDERAGSVIVVWVVVGVAIVLAALVLIRSLL</sequence>
<evidence type="ECO:0000256" key="1">
    <source>
        <dbReference type="ARBA" id="ARBA00022723"/>
    </source>
</evidence>
<dbReference type="GO" id="GO:0003676">
    <property type="term" value="F:nucleic acid binding"/>
    <property type="evidence" value="ECO:0007669"/>
    <property type="project" value="InterPro"/>
</dbReference>
<dbReference type="Gene3D" id="3.30.70.2330">
    <property type="match status" value="1"/>
</dbReference>
<dbReference type="SMART" id="SM00910">
    <property type="entry name" value="HIRAN"/>
    <property type="match status" value="1"/>
</dbReference>
<evidence type="ECO:0000256" key="3">
    <source>
        <dbReference type="SAM" id="Phobius"/>
    </source>
</evidence>
<feature type="transmembrane region" description="Helical" evidence="3">
    <location>
        <begin position="147"/>
        <end position="165"/>
    </location>
</feature>
<dbReference type="GO" id="GO:0016818">
    <property type="term" value="F:hydrolase activity, acting on acid anhydrides, in phosphorus-containing anhydrides"/>
    <property type="evidence" value="ECO:0007669"/>
    <property type="project" value="InterPro"/>
</dbReference>
<keyword evidence="1" id="KW-0479">Metal-binding</keyword>
<evidence type="ECO:0000313" key="5">
    <source>
        <dbReference type="EMBL" id="TMQ47311.1"/>
    </source>
</evidence>
<dbReference type="InterPro" id="IPR014905">
    <property type="entry name" value="HIRAN"/>
</dbReference>
<dbReference type="EMBL" id="VBOT01000190">
    <property type="protein sequence ID" value="TMQ47311.1"/>
    <property type="molecule type" value="Genomic_DNA"/>
</dbReference>
<dbReference type="AlphaFoldDB" id="A0A538S7H9"/>
<dbReference type="Proteomes" id="UP000320184">
    <property type="component" value="Unassembled WGS sequence"/>
</dbReference>
<organism evidence="5 6">
    <name type="scientific">Eiseniibacteriota bacterium</name>
    <dbReference type="NCBI Taxonomy" id="2212470"/>
    <lineage>
        <taxon>Bacteria</taxon>
        <taxon>Candidatus Eiseniibacteriota</taxon>
    </lineage>
</organism>
<accession>A0A538S7H9</accession>
<name>A0A538S7H9_UNCEI</name>
<keyword evidence="2" id="KW-0378">Hydrolase</keyword>
<protein>
    <recommendedName>
        <fullName evidence="4">HIRAN domain-containing protein</fullName>
    </recommendedName>
</protein>
<gene>
    <name evidence="5" type="ORF">E6K73_13840</name>
</gene>
<dbReference type="Pfam" id="PF08797">
    <property type="entry name" value="HIRAN"/>
    <property type="match status" value="1"/>
</dbReference>
<evidence type="ECO:0000256" key="2">
    <source>
        <dbReference type="ARBA" id="ARBA00022801"/>
    </source>
</evidence>
<keyword evidence="3" id="KW-0812">Transmembrane</keyword>
<reference evidence="5 6" key="1">
    <citation type="journal article" date="2019" name="Nat. Microbiol.">
        <title>Mediterranean grassland soil C-N compound turnover is dependent on rainfall and depth, and is mediated by genomically divergent microorganisms.</title>
        <authorList>
            <person name="Diamond S."/>
            <person name="Andeer P.F."/>
            <person name="Li Z."/>
            <person name="Crits-Christoph A."/>
            <person name="Burstein D."/>
            <person name="Anantharaman K."/>
            <person name="Lane K.R."/>
            <person name="Thomas B.C."/>
            <person name="Pan C."/>
            <person name="Northen T.R."/>
            <person name="Banfield J.F."/>
        </authorList>
    </citation>
    <scope>NUCLEOTIDE SEQUENCE [LARGE SCALE GENOMIC DNA]</scope>
    <source>
        <strain evidence="5">WS_3</strain>
    </source>
</reference>
<comment type="caution">
    <text evidence="5">The sequence shown here is derived from an EMBL/GenBank/DDBJ whole genome shotgun (WGS) entry which is preliminary data.</text>
</comment>
<proteinExistence type="predicted"/>
<dbReference type="GO" id="GO:0008270">
    <property type="term" value="F:zinc ion binding"/>
    <property type="evidence" value="ECO:0007669"/>
    <property type="project" value="InterPro"/>
</dbReference>
<evidence type="ECO:0000313" key="6">
    <source>
        <dbReference type="Proteomes" id="UP000320184"/>
    </source>
</evidence>
<evidence type="ECO:0000259" key="4">
    <source>
        <dbReference type="SMART" id="SM00910"/>
    </source>
</evidence>
<feature type="domain" description="HIRAN" evidence="4">
    <location>
        <begin position="1"/>
        <end position="106"/>
    </location>
</feature>